<dbReference type="GO" id="GO:0008880">
    <property type="term" value="F:glucuronate isomerase activity"/>
    <property type="evidence" value="ECO:0007669"/>
    <property type="project" value="UniProtKB-UniRule"/>
</dbReference>
<gene>
    <name evidence="7 8" type="primary">uxaC</name>
    <name evidence="8" type="ORF">FYJ39_13565</name>
</gene>
<dbReference type="HAMAP" id="MF_00675">
    <property type="entry name" value="UxaC"/>
    <property type="match status" value="1"/>
</dbReference>
<comment type="caution">
    <text evidence="8">The sequence shown here is derived from an EMBL/GenBank/DDBJ whole genome shotgun (WGS) entry which is preliminary data.</text>
</comment>
<name>A0A7X2NME0_9CLOT</name>
<accession>A0A7X2NME0</accession>
<dbReference type="NCBIfam" id="NF002794">
    <property type="entry name" value="PRK02925.1"/>
    <property type="match status" value="1"/>
</dbReference>
<organism evidence="8 9">
    <name type="scientific">Clostridium porci</name>
    <dbReference type="NCBI Taxonomy" id="2605778"/>
    <lineage>
        <taxon>Bacteria</taxon>
        <taxon>Bacillati</taxon>
        <taxon>Bacillota</taxon>
        <taxon>Clostridia</taxon>
        <taxon>Eubacteriales</taxon>
        <taxon>Clostridiaceae</taxon>
        <taxon>Clostridium</taxon>
    </lineage>
</organism>
<proteinExistence type="inferred from homology"/>
<reference evidence="8 9" key="1">
    <citation type="submission" date="2019-08" db="EMBL/GenBank/DDBJ databases">
        <title>In-depth cultivation of the pig gut microbiome towards novel bacterial diversity and tailored functional studies.</title>
        <authorList>
            <person name="Wylensek D."/>
            <person name="Hitch T.C.A."/>
            <person name="Clavel T."/>
        </authorList>
    </citation>
    <scope>NUCLEOTIDE SEQUENCE [LARGE SCALE GENOMIC DNA]</scope>
    <source>
        <strain evidence="8 9">WCA-389-WT-23D1</strain>
    </source>
</reference>
<evidence type="ECO:0000256" key="2">
    <source>
        <dbReference type="ARBA" id="ARBA00004892"/>
    </source>
</evidence>
<dbReference type="EC" id="5.3.1.12" evidence="4 7"/>
<evidence type="ECO:0000256" key="3">
    <source>
        <dbReference type="ARBA" id="ARBA00008397"/>
    </source>
</evidence>
<dbReference type="AlphaFoldDB" id="A0A7X2NME0"/>
<dbReference type="GO" id="GO:0019698">
    <property type="term" value="P:D-galacturonate catabolic process"/>
    <property type="evidence" value="ECO:0007669"/>
    <property type="project" value="TreeGrafter"/>
</dbReference>
<evidence type="ECO:0000256" key="5">
    <source>
        <dbReference type="ARBA" id="ARBA00020555"/>
    </source>
</evidence>
<comment type="catalytic activity">
    <reaction evidence="7">
        <text>aldehydo-D-galacturonate = keto-D-tagaturonate</text>
        <dbReference type="Rhea" id="RHEA:27702"/>
        <dbReference type="ChEBI" id="CHEBI:12952"/>
        <dbReference type="ChEBI" id="CHEBI:17886"/>
    </reaction>
</comment>
<keyword evidence="9" id="KW-1185">Reference proteome</keyword>
<dbReference type="Gene3D" id="3.20.20.140">
    <property type="entry name" value="Metal-dependent hydrolases"/>
    <property type="match status" value="1"/>
</dbReference>
<dbReference type="RefSeq" id="WP_154473023.1">
    <property type="nucleotide sequence ID" value="NZ_VUMD01000012.1"/>
</dbReference>
<dbReference type="EMBL" id="VUMD01000012">
    <property type="protein sequence ID" value="MSS37576.1"/>
    <property type="molecule type" value="Genomic_DNA"/>
</dbReference>
<dbReference type="GO" id="GO:0042840">
    <property type="term" value="P:D-glucuronate catabolic process"/>
    <property type="evidence" value="ECO:0007669"/>
    <property type="project" value="TreeGrafter"/>
</dbReference>
<comment type="pathway">
    <text evidence="2 7">Carbohydrate metabolism; pentose and glucuronate interconversion.</text>
</comment>
<sequence>MKAFMDKEFLLSSGTAKTLYHDFAEHMPILDYHCHINPQEIFENRRFDNITQVWLGGDHYKWRQMRSNGVDEAYITGNGTDREKFQAWAETMPKLIGNPLYHWSHLELRNYFGFQGYLNGDTAEEVWNLCNSKLQENSMTVRDLIKQSNVTLICTTDDPADTLEWHQKLAEDKTFDVQVLPAWRPDKAMGIEKPAFAAYMNVLSQVSGVKITTFAALKEALKKRMEFFASMGCRVSDHGLEYVMYVPAKEAELDAILAKGLEGQAISKEEERKFKTAFMLFSARQYNRMGWIMQIHYGCKRDNNAYMFKKLGADTGFDCISSYTPSAQTADFLNALSTNNEIPKTILYSLNPNDNAAIGTIIGCFQEGFPGKIQQGCAWWFNDHKAGMTEQMVSLANLGCFGNFIGMLTDSRSFLSYTRHEYFRRILCDILGSWVENGEYPDDRKALETLVKDICYNNAVRYFGFKLDEVN</sequence>
<dbReference type="SUPFAM" id="SSF51556">
    <property type="entry name" value="Metallo-dependent hydrolases"/>
    <property type="match status" value="1"/>
</dbReference>
<evidence type="ECO:0000256" key="6">
    <source>
        <dbReference type="ARBA" id="ARBA00023235"/>
    </source>
</evidence>
<dbReference type="Proteomes" id="UP000429958">
    <property type="component" value="Unassembled WGS sequence"/>
</dbReference>
<keyword evidence="6 7" id="KW-0413">Isomerase</keyword>
<protein>
    <recommendedName>
        <fullName evidence="5 7">Uronate isomerase</fullName>
        <ecNumber evidence="4 7">5.3.1.12</ecNumber>
    </recommendedName>
    <alternativeName>
        <fullName evidence="7">Glucuronate isomerase</fullName>
    </alternativeName>
    <alternativeName>
        <fullName evidence="7">Uronic isomerase</fullName>
    </alternativeName>
</protein>
<comment type="similarity">
    <text evidence="3 7">Belongs to the metallo-dependent hydrolases superfamily. Uronate isomerase family.</text>
</comment>
<evidence type="ECO:0000313" key="9">
    <source>
        <dbReference type="Proteomes" id="UP000429958"/>
    </source>
</evidence>
<dbReference type="UniPathway" id="UPA00246"/>
<dbReference type="InterPro" id="IPR032466">
    <property type="entry name" value="Metal_Hydrolase"/>
</dbReference>
<comment type="catalytic activity">
    <reaction evidence="1 7">
        <text>D-glucuronate = D-fructuronate</text>
        <dbReference type="Rhea" id="RHEA:13049"/>
        <dbReference type="ChEBI" id="CHEBI:58720"/>
        <dbReference type="ChEBI" id="CHEBI:59863"/>
        <dbReference type="EC" id="5.3.1.12"/>
    </reaction>
</comment>
<evidence type="ECO:0000313" key="8">
    <source>
        <dbReference type="EMBL" id="MSS37576.1"/>
    </source>
</evidence>
<dbReference type="PANTHER" id="PTHR30068">
    <property type="entry name" value="URONATE ISOMERASE"/>
    <property type="match status" value="1"/>
</dbReference>
<dbReference type="InterPro" id="IPR003766">
    <property type="entry name" value="Uronate_isomerase"/>
</dbReference>
<dbReference type="Pfam" id="PF02614">
    <property type="entry name" value="UxaC"/>
    <property type="match status" value="1"/>
</dbReference>
<evidence type="ECO:0000256" key="1">
    <source>
        <dbReference type="ARBA" id="ARBA00001165"/>
    </source>
</evidence>
<evidence type="ECO:0000256" key="7">
    <source>
        <dbReference type="HAMAP-Rule" id="MF_00675"/>
    </source>
</evidence>
<dbReference type="PANTHER" id="PTHR30068:SF4">
    <property type="entry name" value="URONATE ISOMERASE"/>
    <property type="match status" value="1"/>
</dbReference>
<evidence type="ECO:0000256" key="4">
    <source>
        <dbReference type="ARBA" id="ARBA00012546"/>
    </source>
</evidence>
<dbReference type="Gene3D" id="1.10.2020.10">
    <property type="entry name" value="uronate isomerase, domain 2, chain A"/>
    <property type="match status" value="1"/>
</dbReference>